<feature type="compositionally biased region" description="Basic and acidic residues" evidence="4">
    <location>
        <begin position="412"/>
        <end position="428"/>
    </location>
</feature>
<keyword evidence="1" id="KW-0028">Amino-acid biosynthesis</keyword>
<evidence type="ECO:0000313" key="7">
    <source>
        <dbReference type="RefSeq" id="XP_005097947.1"/>
    </source>
</evidence>
<name>A0ABM0JNP2_APLCA</name>
<keyword evidence="6" id="KW-1185">Reference proteome</keyword>
<feature type="region of interest" description="Disordered" evidence="4">
    <location>
        <begin position="397"/>
        <end position="446"/>
    </location>
</feature>
<feature type="domain" description="Asparagine synthetase" evidence="5">
    <location>
        <begin position="666"/>
        <end position="738"/>
    </location>
</feature>
<dbReference type="Gene3D" id="3.60.20.10">
    <property type="entry name" value="Glutamine Phosphoribosylpyrophosphate, subunit 1, domain 1"/>
    <property type="match status" value="1"/>
</dbReference>
<dbReference type="GeneID" id="101848747"/>
<dbReference type="InterPro" id="IPR014729">
    <property type="entry name" value="Rossmann-like_a/b/a_fold"/>
</dbReference>
<dbReference type="RefSeq" id="XP_005097947.1">
    <property type="nucleotide sequence ID" value="XM_005097890.3"/>
</dbReference>
<evidence type="ECO:0000256" key="3">
    <source>
        <dbReference type="ARBA" id="ARBA00022962"/>
    </source>
</evidence>
<dbReference type="InterPro" id="IPR051857">
    <property type="entry name" value="Asn_synthetase_domain"/>
</dbReference>
<gene>
    <name evidence="7" type="primary">LOC101848747</name>
</gene>
<dbReference type="InterPro" id="IPR001962">
    <property type="entry name" value="Asn_synthase"/>
</dbReference>
<keyword evidence="2" id="KW-0061">Asparagine biosynthesis</keyword>
<dbReference type="PANTHER" id="PTHR45937:SF1">
    <property type="entry name" value="ASPARAGINE SYNTHETASE DOMAIN-CONTAINING PROTEIN 1"/>
    <property type="match status" value="1"/>
</dbReference>
<dbReference type="SUPFAM" id="SSF56235">
    <property type="entry name" value="N-terminal nucleophile aminohydrolases (Ntn hydrolases)"/>
    <property type="match status" value="1"/>
</dbReference>
<evidence type="ECO:0000256" key="1">
    <source>
        <dbReference type="ARBA" id="ARBA00022605"/>
    </source>
</evidence>
<dbReference type="InterPro" id="IPR029055">
    <property type="entry name" value="Ntn_hydrolases_N"/>
</dbReference>
<protein>
    <submittedName>
        <fullName evidence="7">Asparagine synthetase domain-containing protein 1</fullName>
    </submittedName>
</protein>
<dbReference type="CDD" id="cd01991">
    <property type="entry name" value="Asn_synthase_B_C"/>
    <property type="match status" value="1"/>
</dbReference>
<feature type="domain" description="Asparagine synthetase" evidence="5">
    <location>
        <begin position="354"/>
        <end position="425"/>
    </location>
</feature>
<reference evidence="7" key="1">
    <citation type="submission" date="2025-08" db="UniProtKB">
        <authorList>
            <consortium name="RefSeq"/>
        </authorList>
    </citation>
    <scope>IDENTIFICATION</scope>
</reference>
<organism evidence="6 7">
    <name type="scientific">Aplysia californica</name>
    <name type="common">California sea hare</name>
    <dbReference type="NCBI Taxonomy" id="6500"/>
    <lineage>
        <taxon>Eukaryota</taxon>
        <taxon>Metazoa</taxon>
        <taxon>Spiralia</taxon>
        <taxon>Lophotrochozoa</taxon>
        <taxon>Mollusca</taxon>
        <taxon>Gastropoda</taxon>
        <taxon>Heterobranchia</taxon>
        <taxon>Euthyneura</taxon>
        <taxon>Tectipleura</taxon>
        <taxon>Aplysiida</taxon>
        <taxon>Aplysioidea</taxon>
        <taxon>Aplysiidae</taxon>
        <taxon>Aplysia</taxon>
    </lineage>
</organism>
<proteinExistence type="predicted"/>
<evidence type="ECO:0000256" key="4">
    <source>
        <dbReference type="SAM" id="MobiDB-lite"/>
    </source>
</evidence>
<accession>A0ABM0JNP2</accession>
<sequence length="775" mass="85783">MCGICFICGPDEDGYFKQGSNDPVRADGLTDELLRNRGPDVSRRHFLTLREGLQGCMQGCVLHLRGQLTPQPVTDDDGNALLWNGEIFGGIPVEKEENDTEILFKALTGCSSEAELLSTLQAVKGPWGFIFWQASKKILWFGRDVFGRRSLLWHLPSCPQDHLILSSVALGDERFSEIPSVGIFSLDFSCPAGTTEKSPPSLTLYPWQDCVWPGTTSLVAKTEQARLEEILFSKHPCSIPVSINHSGFLTSWIPSMNPSIPSDGLQTEVESSLDKRKIEKCFQLQDGRDCTEKSSESCPEQVLADIMKANSDLDRLSDELINKLEEAVRTRVCNIPEDFHTENNGGNLPPEVTVSKAKVAILFSGGLDSSVLAALADRCVPPEEPIDLLNVAFELPARKSKPQQAKKPPKKTKAERAANRKQKEHERNQAVQCNVEQDDGSGERLEKETSASNCYIPNDLCSNRNEDPGVLCQFSSVSVHDDMSGVSSVGAGDVCVAPEQTIRPESRRSVPEGVINSCAGADKKLETHSSAVVAGCETGYSDTGKVPSQSSFDVPDRQTGRLAFSELNPRRRWNFIEIDVTQSELLQLRQDHIRRLIYPLQTVLDDSIGCAVWFASRGHGRLASDQGQPICSRARVLLCGMAADEQFAGYSRHRATFNKFGWEGLVKELQEEMWRISARNLGRDDRIITDHGKESRFPFLDEMFTRFVSNIPVHQRADLLLPRGIGEKVLLRIAAQKLGLIKTSCQPKRAIQFGSRIAKLDNSKEKGSDVCGRLS</sequence>
<keyword evidence="3" id="KW-0315">Glutamine amidotransferase</keyword>
<dbReference type="Gene3D" id="3.40.50.620">
    <property type="entry name" value="HUPs"/>
    <property type="match status" value="2"/>
</dbReference>
<evidence type="ECO:0000259" key="5">
    <source>
        <dbReference type="Pfam" id="PF00733"/>
    </source>
</evidence>
<evidence type="ECO:0000313" key="6">
    <source>
        <dbReference type="Proteomes" id="UP000694888"/>
    </source>
</evidence>
<dbReference type="PANTHER" id="PTHR45937">
    <property type="entry name" value="ASPARAGINE SYNTHETASE DOMAIN-CONTAINING PROTEIN 1"/>
    <property type="match status" value="1"/>
</dbReference>
<dbReference type="SUPFAM" id="SSF52402">
    <property type="entry name" value="Adenine nucleotide alpha hydrolases-like"/>
    <property type="match status" value="2"/>
</dbReference>
<evidence type="ECO:0000256" key="2">
    <source>
        <dbReference type="ARBA" id="ARBA00022888"/>
    </source>
</evidence>
<dbReference type="Pfam" id="PF00733">
    <property type="entry name" value="Asn_synthase"/>
    <property type="match status" value="2"/>
</dbReference>
<dbReference type="Proteomes" id="UP000694888">
    <property type="component" value="Unplaced"/>
</dbReference>